<evidence type="ECO:0000313" key="7">
    <source>
        <dbReference type="EMBL" id="PQA60788.1"/>
    </source>
</evidence>
<proteinExistence type="inferred from homology"/>
<keyword evidence="5" id="KW-0804">Transcription</keyword>
<organism evidence="7 8">
    <name type="scientific">Siphonobacter curvatus</name>
    <dbReference type="NCBI Taxonomy" id="2094562"/>
    <lineage>
        <taxon>Bacteria</taxon>
        <taxon>Pseudomonadati</taxon>
        <taxon>Bacteroidota</taxon>
        <taxon>Cytophagia</taxon>
        <taxon>Cytophagales</taxon>
        <taxon>Cytophagaceae</taxon>
        <taxon>Siphonobacter</taxon>
    </lineage>
</organism>
<dbReference type="SUPFAM" id="SSF88946">
    <property type="entry name" value="Sigma2 domain of RNA polymerase sigma factors"/>
    <property type="match status" value="1"/>
</dbReference>
<dbReference type="GO" id="GO:0016987">
    <property type="term" value="F:sigma factor activity"/>
    <property type="evidence" value="ECO:0007669"/>
    <property type="project" value="UniProtKB-KW"/>
</dbReference>
<dbReference type="Proteomes" id="UP000239590">
    <property type="component" value="Unassembled WGS sequence"/>
</dbReference>
<evidence type="ECO:0000256" key="1">
    <source>
        <dbReference type="ARBA" id="ARBA00010641"/>
    </source>
</evidence>
<sequence length="200" mass="23501">MQNFKVLIGTQSQEKLIARLRSKDRRELNEAIRDVYDHHISPVRYFVLQNGGDAHDADDLVQTTVLNFVQAVRNGSFQLQEGTTIEAFLFVLAKNRWRNTLKQRGFMRDYVQEMEATGGGYDSWEASAQRIMEEREEQERYIQLFNLLGERCQTILTAYRRDGLSMKEIAQKMGFDNERVAINEKYKCLQKLKALFRYET</sequence>
<dbReference type="SUPFAM" id="SSF88659">
    <property type="entry name" value="Sigma3 and sigma4 domains of RNA polymerase sigma factors"/>
    <property type="match status" value="1"/>
</dbReference>
<feature type="domain" description="RNA polymerase sigma-70 region 2" evidence="6">
    <location>
        <begin position="36"/>
        <end position="104"/>
    </location>
</feature>
<keyword evidence="2" id="KW-0805">Transcription regulation</keyword>
<dbReference type="OrthoDB" id="957546at2"/>
<evidence type="ECO:0000256" key="5">
    <source>
        <dbReference type="ARBA" id="ARBA00023163"/>
    </source>
</evidence>
<dbReference type="Pfam" id="PF04542">
    <property type="entry name" value="Sigma70_r2"/>
    <property type="match status" value="1"/>
</dbReference>
<reference evidence="8" key="1">
    <citation type="submission" date="2018-02" db="EMBL/GenBank/DDBJ databases">
        <title>Genome sequencing of Solimonas sp. HR-BB.</title>
        <authorList>
            <person name="Lee Y."/>
            <person name="Jeon C.O."/>
        </authorList>
    </citation>
    <scope>NUCLEOTIDE SEQUENCE [LARGE SCALE GENOMIC DNA]</scope>
    <source>
        <strain evidence="8">HR-U</strain>
    </source>
</reference>
<dbReference type="GO" id="GO:0003677">
    <property type="term" value="F:DNA binding"/>
    <property type="evidence" value="ECO:0007669"/>
    <property type="project" value="UniProtKB-KW"/>
</dbReference>
<dbReference type="RefSeq" id="WP_104713443.1">
    <property type="nucleotide sequence ID" value="NZ_PTRA01000001.1"/>
</dbReference>
<keyword evidence="3" id="KW-0731">Sigma factor</keyword>
<dbReference type="Gene3D" id="1.10.10.10">
    <property type="entry name" value="Winged helix-like DNA-binding domain superfamily/Winged helix DNA-binding domain"/>
    <property type="match status" value="1"/>
</dbReference>
<evidence type="ECO:0000256" key="2">
    <source>
        <dbReference type="ARBA" id="ARBA00023015"/>
    </source>
</evidence>
<dbReference type="InterPro" id="IPR013324">
    <property type="entry name" value="RNA_pol_sigma_r3/r4-like"/>
</dbReference>
<dbReference type="InterPro" id="IPR036388">
    <property type="entry name" value="WH-like_DNA-bd_sf"/>
</dbReference>
<evidence type="ECO:0000256" key="3">
    <source>
        <dbReference type="ARBA" id="ARBA00023082"/>
    </source>
</evidence>
<accession>A0A2S7IT31</accession>
<dbReference type="InterPro" id="IPR013325">
    <property type="entry name" value="RNA_pol_sigma_r2"/>
</dbReference>
<evidence type="ECO:0000256" key="4">
    <source>
        <dbReference type="ARBA" id="ARBA00023125"/>
    </source>
</evidence>
<dbReference type="InterPro" id="IPR014284">
    <property type="entry name" value="RNA_pol_sigma-70_dom"/>
</dbReference>
<dbReference type="Gene3D" id="1.10.1740.10">
    <property type="match status" value="1"/>
</dbReference>
<comment type="caution">
    <text evidence="7">The sequence shown here is derived from an EMBL/GenBank/DDBJ whole genome shotgun (WGS) entry which is preliminary data.</text>
</comment>
<evidence type="ECO:0000313" key="8">
    <source>
        <dbReference type="Proteomes" id="UP000239590"/>
    </source>
</evidence>
<dbReference type="PANTHER" id="PTHR43133:SF8">
    <property type="entry name" value="RNA POLYMERASE SIGMA FACTOR HI_1459-RELATED"/>
    <property type="match status" value="1"/>
</dbReference>
<dbReference type="GO" id="GO:0006352">
    <property type="term" value="P:DNA-templated transcription initiation"/>
    <property type="evidence" value="ECO:0007669"/>
    <property type="project" value="InterPro"/>
</dbReference>
<dbReference type="InterPro" id="IPR007627">
    <property type="entry name" value="RNA_pol_sigma70_r2"/>
</dbReference>
<name>A0A2S7IT31_9BACT</name>
<comment type="similarity">
    <text evidence="1">Belongs to the sigma-70 factor family. ECF subfamily.</text>
</comment>
<evidence type="ECO:0000259" key="6">
    <source>
        <dbReference type="Pfam" id="PF04542"/>
    </source>
</evidence>
<dbReference type="EMBL" id="PTRA01000001">
    <property type="protein sequence ID" value="PQA60788.1"/>
    <property type="molecule type" value="Genomic_DNA"/>
</dbReference>
<keyword evidence="4" id="KW-0238">DNA-binding</keyword>
<protein>
    <recommendedName>
        <fullName evidence="6">RNA polymerase sigma-70 region 2 domain-containing protein</fullName>
    </recommendedName>
</protein>
<dbReference type="InterPro" id="IPR039425">
    <property type="entry name" value="RNA_pol_sigma-70-like"/>
</dbReference>
<dbReference type="NCBIfam" id="TIGR02937">
    <property type="entry name" value="sigma70-ECF"/>
    <property type="match status" value="1"/>
</dbReference>
<gene>
    <name evidence="7" type="ORF">C5O19_14590</name>
</gene>
<dbReference type="PANTHER" id="PTHR43133">
    <property type="entry name" value="RNA POLYMERASE ECF-TYPE SIGMA FACTO"/>
    <property type="match status" value="1"/>
</dbReference>
<keyword evidence="8" id="KW-1185">Reference proteome</keyword>
<dbReference type="AlphaFoldDB" id="A0A2S7IT31"/>